<keyword evidence="2" id="KW-0812">Transmembrane</keyword>
<organism evidence="3 4">
    <name type="scientific">Oculimacula yallundae</name>
    <dbReference type="NCBI Taxonomy" id="86028"/>
    <lineage>
        <taxon>Eukaryota</taxon>
        <taxon>Fungi</taxon>
        <taxon>Dikarya</taxon>
        <taxon>Ascomycota</taxon>
        <taxon>Pezizomycotina</taxon>
        <taxon>Leotiomycetes</taxon>
        <taxon>Helotiales</taxon>
        <taxon>Ploettnerulaceae</taxon>
        <taxon>Oculimacula</taxon>
    </lineage>
</organism>
<evidence type="ECO:0000313" key="4">
    <source>
        <dbReference type="Proteomes" id="UP001595075"/>
    </source>
</evidence>
<keyword evidence="4" id="KW-1185">Reference proteome</keyword>
<evidence type="ECO:0000313" key="3">
    <source>
        <dbReference type="EMBL" id="KAL2074881.1"/>
    </source>
</evidence>
<protein>
    <submittedName>
        <fullName evidence="3">Uncharacterized protein</fullName>
    </submittedName>
</protein>
<keyword evidence="2" id="KW-0472">Membrane</keyword>
<feature type="compositionally biased region" description="Low complexity" evidence="1">
    <location>
        <begin position="187"/>
        <end position="206"/>
    </location>
</feature>
<comment type="caution">
    <text evidence="3">The sequence shown here is derived from an EMBL/GenBank/DDBJ whole genome shotgun (WGS) entry which is preliminary data.</text>
</comment>
<evidence type="ECO:0000256" key="2">
    <source>
        <dbReference type="SAM" id="Phobius"/>
    </source>
</evidence>
<dbReference type="EMBL" id="JAZHXI010000002">
    <property type="protein sequence ID" value="KAL2074881.1"/>
    <property type="molecule type" value="Genomic_DNA"/>
</dbReference>
<accession>A0ABR4D0G8</accession>
<feature type="transmembrane region" description="Helical" evidence="2">
    <location>
        <begin position="222"/>
        <end position="243"/>
    </location>
</feature>
<sequence length="272" mass="28296">MALQLPSPTIGVPTNTAIPLTTTFTPATSCLSEYYIYSINPSSVLDYYLSLGPSKTSNCFPASWAPTSQYFSPGICPSDYSAACWITTSIGTDIETQATCCPLGYTCVTLPTPNTDAWLPSLYKSHPCEGTGGHGSTIGTYAVTEVKDGTTVVRNTARLAGVNAYGVSIRYKAADFAKVSSTSMPVSSRAVTTSTSGAATTSPAATDPAKVSDSGLSTGAKVGIGAGVAALAVIVAAVFFFIVKRRRRNHHEATLHAPKQDTSQHISEMAGS</sequence>
<keyword evidence="2" id="KW-1133">Transmembrane helix</keyword>
<name>A0ABR4D0G8_9HELO</name>
<feature type="region of interest" description="Disordered" evidence="1">
    <location>
        <begin position="187"/>
        <end position="212"/>
    </location>
</feature>
<feature type="region of interest" description="Disordered" evidence="1">
    <location>
        <begin position="252"/>
        <end position="272"/>
    </location>
</feature>
<gene>
    <name evidence="3" type="ORF">VTL71DRAFT_8660</name>
</gene>
<dbReference type="Proteomes" id="UP001595075">
    <property type="component" value="Unassembled WGS sequence"/>
</dbReference>
<reference evidence="3 4" key="1">
    <citation type="journal article" date="2024" name="Commun. Biol.">
        <title>Comparative genomic analysis of thermophilic fungi reveals convergent evolutionary adaptations and gene losses.</title>
        <authorList>
            <person name="Steindorff A.S."/>
            <person name="Aguilar-Pontes M.V."/>
            <person name="Robinson A.J."/>
            <person name="Andreopoulos B."/>
            <person name="LaButti K."/>
            <person name="Kuo A."/>
            <person name="Mondo S."/>
            <person name="Riley R."/>
            <person name="Otillar R."/>
            <person name="Haridas S."/>
            <person name="Lipzen A."/>
            <person name="Grimwood J."/>
            <person name="Schmutz J."/>
            <person name="Clum A."/>
            <person name="Reid I.D."/>
            <person name="Moisan M.C."/>
            <person name="Butler G."/>
            <person name="Nguyen T.T.M."/>
            <person name="Dewar K."/>
            <person name="Conant G."/>
            <person name="Drula E."/>
            <person name="Henrissat B."/>
            <person name="Hansel C."/>
            <person name="Singer S."/>
            <person name="Hutchinson M.I."/>
            <person name="de Vries R.P."/>
            <person name="Natvig D.O."/>
            <person name="Powell A.J."/>
            <person name="Tsang A."/>
            <person name="Grigoriev I.V."/>
        </authorList>
    </citation>
    <scope>NUCLEOTIDE SEQUENCE [LARGE SCALE GENOMIC DNA]</scope>
    <source>
        <strain evidence="3 4">CBS 494.80</strain>
    </source>
</reference>
<proteinExistence type="predicted"/>
<evidence type="ECO:0000256" key="1">
    <source>
        <dbReference type="SAM" id="MobiDB-lite"/>
    </source>
</evidence>